<evidence type="ECO:0000313" key="1">
    <source>
        <dbReference type="EMBL" id="GMI09670.1"/>
    </source>
</evidence>
<accession>A0A9W7FCJ3</accession>
<dbReference type="Proteomes" id="UP001165122">
    <property type="component" value="Unassembled WGS sequence"/>
</dbReference>
<reference evidence="2" key="1">
    <citation type="journal article" date="2023" name="Commun. Biol.">
        <title>Genome analysis of Parmales, the sister group of diatoms, reveals the evolutionary specialization of diatoms from phago-mixotrophs to photoautotrophs.</title>
        <authorList>
            <person name="Ban H."/>
            <person name="Sato S."/>
            <person name="Yoshikawa S."/>
            <person name="Yamada K."/>
            <person name="Nakamura Y."/>
            <person name="Ichinomiya M."/>
            <person name="Sato N."/>
            <person name="Blanc-Mathieu R."/>
            <person name="Endo H."/>
            <person name="Kuwata A."/>
            <person name="Ogata H."/>
        </authorList>
    </citation>
    <scope>NUCLEOTIDE SEQUENCE [LARGE SCALE GENOMIC DNA]</scope>
    <source>
        <strain evidence="2">NIES 3700</strain>
    </source>
</reference>
<dbReference type="AlphaFoldDB" id="A0A9W7FCJ3"/>
<comment type="caution">
    <text evidence="1">The sequence shown here is derived from an EMBL/GenBank/DDBJ whole genome shotgun (WGS) entry which is preliminary data.</text>
</comment>
<dbReference type="OrthoDB" id="38015at2759"/>
<proteinExistence type="predicted"/>
<sequence length="557" mass="62261">MPIPVSSSAFPVPPLLINPSTSELQNDLLLFSPPMLKVSISSKILTFPISAPSHLEGPSLHWEIKSYQRIDLKTGSILELLLIPYVEKGSNSTSTSSSYESSVLNTAFKSPKAYYYPLAFPSYNIDQLQGFVDNCMSGGDLVKMGRVNVARDGFDFVCLVQGLKRVEAEYQHIYETTFLSNPGLFKSLALLPSSSTPISQPNRLSPSQYPLVALSAQKKLMSLSKRLCQKLNITSIGIGPPKTVDRALSKSSQKYNGDITRVLDWCRCVVVCPTPEILLAAVLLIRSRCSKTLVRLKTDSLINDPLIGGYRHVVVNFDLGGHIGELCLTTEEMWSVCKTRGSRHYFHCRDLGSDSLRNVDSVVLGVGAEERGDMIQDVEARFGKLLESDGNWTEYQTNVILALTRLLIHSGFDRWASLNLRKILQHFSLINKNSSNPNVLEVKRILVRCLTRMAQHEEAEEIAFEVQELEEKLKVEVHCVSRVANVSVNTFQEMVIESRKAVAQKVQEGQDPKTTREYKFLAEEGLAFRRELAQEFPFLCIDDETGREMKGVGKGEH</sequence>
<gene>
    <name evidence="1" type="ORF">TrLO_g5288</name>
</gene>
<name>A0A9W7FCJ3_9STRA</name>
<organism evidence="1 2">
    <name type="scientific">Triparma laevis f. longispina</name>
    <dbReference type="NCBI Taxonomy" id="1714387"/>
    <lineage>
        <taxon>Eukaryota</taxon>
        <taxon>Sar</taxon>
        <taxon>Stramenopiles</taxon>
        <taxon>Ochrophyta</taxon>
        <taxon>Bolidophyceae</taxon>
        <taxon>Parmales</taxon>
        <taxon>Triparmaceae</taxon>
        <taxon>Triparma</taxon>
    </lineage>
</organism>
<protein>
    <submittedName>
        <fullName evidence="1">Uncharacterized protein</fullName>
    </submittedName>
</protein>
<evidence type="ECO:0000313" key="2">
    <source>
        <dbReference type="Proteomes" id="UP001165122"/>
    </source>
</evidence>
<dbReference type="EMBL" id="BRXW01000140">
    <property type="protein sequence ID" value="GMI09670.1"/>
    <property type="molecule type" value="Genomic_DNA"/>
</dbReference>
<keyword evidence="2" id="KW-1185">Reference proteome</keyword>